<dbReference type="Proteomes" id="UP001238467">
    <property type="component" value="Unassembled WGS sequence"/>
</dbReference>
<keyword evidence="10" id="KW-1185">Reference proteome</keyword>
<dbReference type="Pfam" id="PF17042">
    <property type="entry name" value="NBD_C"/>
    <property type="match status" value="1"/>
</dbReference>
<evidence type="ECO:0000256" key="5">
    <source>
        <dbReference type="ARBA" id="ARBA00022840"/>
    </source>
</evidence>
<dbReference type="SUPFAM" id="SSF142764">
    <property type="entry name" value="YgbK-like"/>
    <property type="match status" value="1"/>
</dbReference>
<dbReference type="EMBL" id="JAUSUH010000003">
    <property type="protein sequence ID" value="MDQ0347572.1"/>
    <property type="molecule type" value="Genomic_DNA"/>
</dbReference>
<dbReference type="Gene3D" id="3.40.980.20">
    <property type="entry name" value="Four-carbon acid sugar kinase, nucleotide binding domain"/>
    <property type="match status" value="1"/>
</dbReference>
<keyword evidence="2" id="KW-0808">Transferase</keyword>
<feature type="domain" description="Four-carbon acid sugar kinase nucleotide binding" evidence="8">
    <location>
        <begin position="280"/>
        <end position="452"/>
    </location>
</feature>
<keyword evidence="5" id="KW-0067">ATP-binding</keyword>
<accession>A0ABU0DGM7</accession>
<gene>
    <name evidence="9" type="ORF">J2S76_001996</name>
</gene>
<evidence type="ECO:0000256" key="2">
    <source>
        <dbReference type="ARBA" id="ARBA00022679"/>
    </source>
</evidence>
<dbReference type="Gene3D" id="3.40.50.10840">
    <property type="entry name" value="Putative sugar-binding, N-terminal domain"/>
    <property type="match status" value="1"/>
</dbReference>
<comment type="caution">
    <text evidence="9">The sequence shown here is derived from an EMBL/GenBank/DDBJ whole genome shotgun (WGS) entry which is preliminary data.</text>
</comment>
<dbReference type="InterPro" id="IPR010737">
    <property type="entry name" value="4-carb_acid_sugar_kinase_N"/>
</dbReference>
<comment type="similarity">
    <text evidence="1">Belongs to the four-carbon acid sugar kinase family.</text>
</comment>
<evidence type="ECO:0000256" key="6">
    <source>
        <dbReference type="ARBA" id="ARBA00023277"/>
    </source>
</evidence>
<evidence type="ECO:0000259" key="7">
    <source>
        <dbReference type="Pfam" id="PF07005"/>
    </source>
</evidence>
<evidence type="ECO:0000256" key="1">
    <source>
        <dbReference type="ARBA" id="ARBA00005715"/>
    </source>
</evidence>
<reference evidence="9 10" key="1">
    <citation type="submission" date="2023-07" db="EMBL/GenBank/DDBJ databases">
        <title>Genomic Encyclopedia of Type Strains, Phase IV (KMG-IV): sequencing the most valuable type-strain genomes for metagenomic binning, comparative biology and taxonomic classification.</title>
        <authorList>
            <person name="Goeker M."/>
        </authorList>
    </citation>
    <scope>NUCLEOTIDE SEQUENCE [LARGE SCALE GENOMIC DNA]</scope>
    <source>
        <strain evidence="9 10">DSM 1277</strain>
    </source>
</reference>
<evidence type="ECO:0000256" key="3">
    <source>
        <dbReference type="ARBA" id="ARBA00022741"/>
    </source>
</evidence>
<evidence type="ECO:0000259" key="8">
    <source>
        <dbReference type="Pfam" id="PF17042"/>
    </source>
</evidence>
<evidence type="ECO:0000256" key="4">
    <source>
        <dbReference type="ARBA" id="ARBA00022777"/>
    </source>
</evidence>
<evidence type="ECO:0000313" key="9">
    <source>
        <dbReference type="EMBL" id="MDQ0347572.1"/>
    </source>
</evidence>
<sequence length="462" mass="48106">MSPSPRASAPRLPGGPLIAFYGDDYTGSSAVMEVLSFAGLPTVLFLGPPTSAQLARFNDMRAIGIAGVARSQPPEWMDAQLPPIFEQLARLKAPINHYKVCSTFDSAPHVGSIGRAAEIGERLLGGAWHPLIVGAPAIARYQAFGNLFACIDGTGYRLDRHPVMARHPVTPMNEADVRLHLSRQTDMPVGLVDFVAMKTGRAEQQLAAERAAGARLLALDVLDDETLAEAGRLVWEHRGARLFALGSQGLEYALVAYWRRAGLLAAEVPTPAPARTERIAVVSGSCSPITAAQIRHALDHGFGGVRLDATRAVEAGAWAAEVTRGAAAALNVLEAGQDPLVFTASGPDDPAVPALGQAIDAAGVAPSLVNARIGDGLGRVLDEVVRRAGLTRAIISGGDTSGHAGMALGIYAVTALAPLAPGSPLCRAYAEGAHDGLEIAFKGGQMGRPDFFSAAKGGATNH</sequence>
<evidence type="ECO:0000313" key="10">
    <source>
        <dbReference type="Proteomes" id="UP001238467"/>
    </source>
</evidence>
<dbReference type="InterPro" id="IPR031475">
    <property type="entry name" value="NBD_C"/>
</dbReference>
<protein>
    <submittedName>
        <fullName evidence="9">Uncharacterized protein YgbK (DUF1537 family)</fullName>
    </submittedName>
</protein>
<keyword evidence="3" id="KW-0547">Nucleotide-binding</keyword>
<dbReference type="Pfam" id="PF07005">
    <property type="entry name" value="SBD_N"/>
    <property type="match status" value="1"/>
</dbReference>
<keyword evidence="6" id="KW-0119">Carbohydrate metabolism</keyword>
<dbReference type="InterPro" id="IPR042213">
    <property type="entry name" value="NBD_C_sf"/>
</dbReference>
<keyword evidence="4" id="KW-0418">Kinase</keyword>
<name>A0ABU0DGM7_9HYPH</name>
<proteinExistence type="inferred from homology"/>
<dbReference type="InterPro" id="IPR037051">
    <property type="entry name" value="4-carb_acid_sugar_kinase_N_sf"/>
</dbReference>
<organism evidence="9 10">
    <name type="scientific">Ancylobacter vacuolatus</name>
    <dbReference type="NCBI Taxonomy" id="223389"/>
    <lineage>
        <taxon>Bacteria</taxon>
        <taxon>Pseudomonadati</taxon>
        <taxon>Pseudomonadota</taxon>
        <taxon>Alphaproteobacteria</taxon>
        <taxon>Hyphomicrobiales</taxon>
        <taxon>Xanthobacteraceae</taxon>
        <taxon>Ancylobacter</taxon>
    </lineage>
</organism>
<feature type="domain" description="Four-carbon acid sugar kinase N-terminal" evidence="7">
    <location>
        <begin position="18"/>
        <end position="254"/>
    </location>
</feature>
<dbReference type="RefSeq" id="WP_307059989.1">
    <property type="nucleotide sequence ID" value="NZ_JAUSUH010000003.1"/>
</dbReference>